<dbReference type="PANTHER" id="PTHR30537:SF1">
    <property type="entry name" value="HTH-TYPE TRANSCRIPTIONAL REGULATOR PGRR"/>
    <property type="match status" value="1"/>
</dbReference>
<comment type="caution">
    <text evidence="6">The sequence shown here is derived from an EMBL/GenBank/DDBJ whole genome shotgun (WGS) entry which is preliminary data.</text>
</comment>
<dbReference type="Pfam" id="PF03466">
    <property type="entry name" value="LysR_substrate"/>
    <property type="match status" value="1"/>
</dbReference>
<keyword evidence="3" id="KW-0238">DNA-binding</keyword>
<dbReference type="InterPro" id="IPR058163">
    <property type="entry name" value="LysR-type_TF_proteobact-type"/>
</dbReference>
<name>A0ABV6T6S4_9RHOB</name>
<dbReference type="InterPro" id="IPR005119">
    <property type="entry name" value="LysR_subst-bd"/>
</dbReference>
<keyword evidence="4" id="KW-0804">Transcription</keyword>
<dbReference type="Proteomes" id="UP001589920">
    <property type="component" value="Unassembled WGS sequence"/>
</dbReference>
<dbReference type="Pfam" id="PF00126">
    <property type="entry name" value="HTH_1"/>
    <property type="match status" value="1"/>
</dbReference>
<dbReference type="SUPFAM" id="SSF46785">
    <property type="entry name" value="Winged helix' DNA-binding domain"/>
    <property type="match status" value="1"/>
</dbReference>
<organism evidence="6 7">
    <name type="scientific">Paracoccus panacisoli</name>
    <dbReference type="NCBI Taxonomy" id="1510163"/>
    <lineage>
        <taxon>Bacteria</taxon>
        <taxon>Pseudomonadati</taxon>
        <taxon>Pseudomonadota</taxon>
        <taxon>Alphaproteobacteria</taxon>
        <taxon>Rhodobacterales</taxon>
        <taxon>Paracoccaceae</taxon>
        <taxon>Paracoccus</taxon>
    </lineage>
</organism>
<reference evidence="6 7" key="1">
    <citation type="submission" date="2024-09" db="EMBL/GenBank/DDBJ databases">
        <authorList>
            <person name="Sun Q."/>
            <person name="Mori K."/>
        </authorList>
    </citation>
    <scope>NUCLEOTIDE SEQUENCE [LARGE SCALE GENOMIC DNA]</scope>
    <source>
        <strain evidence="6 7">KCTC 42086</strain>
    </source>
</reference>
<evidence type="ECO:0000259" key="5">
    <source>
        <dbReference type="PROSITE" id="PS50931"/>
    </source>
</evidence>
<evidence type="ECO:0000256" key="2">
    <source>
        <dbReference type="ARBA" id="ARBA00023015"/>
    </source>
</evidence>
<dbReference type="Gene3D" id="3.40.190.290">
    <property type="match status" value="1"/>
</dbReference>
<dbReference type="CDD" id="cd08474">
    <property type="entry name" value="PBP2_CrgA_like_5"/>
    <property type="match status" value="1"/>
</dbReference>
<dbReference type="Gene3D" id="1.10.10.10">
    <property type="entry name" value="Winged helix-like DNA-binding domain superfamily/Winged helix DNA-binding domain"/>
    <property type="match status" value="1"/>
</dbReference>
<evidence type="ECO:0000313" key="7">
    <source>
        <dbReference type="Proteomes" id="UP001589920"/>
    </source>
</evidence>
<protein>
    <submittedName>
        <fullName evidence="6">LysR family transcriptional regulator</fullName>
    </submittedName>
</protein>
<evidence type="ECO:0000256" key="3">
    <source>
        <dbReference type="ARBA" id="ARBA00023125"/>
    </source>
</evidence>
<dbReference type="InterPro" id="IPR000847">
    <property type="entry name" value="LysR_HTH_N"/>
</dbReference>
<gene>
    <name evidence="6" type="ORF">ACFHYO_12760</name>
</gene>
<feature type="domain" description="HTH lysR-type" evidence="5">
    <location>
        <begin position="4"/>
        <end position="61"/>
    </location>
</feature>
<dbReference type="PROSITE" id="PS50931">
    <property type="entry name" value="HTH_LYSR"/>
    <property type="match status" value="1"/>
</dbReference>
<evidence type="ECO:0000256" key="1">
    <source>
        <dbReference type="ARBA" id="ARBA00009437"/>
    </source>
</evidence>
<evidence type="ECO:0000313" key="6">
    <source>
        <dbReference type="EMBL" id="MFC0812977.1"/>
    </source>
</evidence>
<dbReference type="EMBL" id="JBHMQU010000067">
    <property type="protein sequence ID" value="MFC0812977.1"/>
    <property type="molecule type" value="Genomic_DNA"/>
</dbReference>
<proteinExistence type="inferred from homology"/>
<sequence length="297" mass="32852">MSNENFNALATFATVARERSFTKAAAKLGISQSALSQSIRNLEERLGIRLLTRTTRSVSPTEAGERLLSTISPKFDEIETALADLSAMREKPAGTIRITAGEHPAVSILQPALARFLPEYPDIKVELIVDYGLTDIVAQGYDAGVRLGEQLAKDMVAVRIGPEMRMAVVASPAYFERHPVPQTAEDLIAHNCISSRLPTYGGIFQWGLEKDGHEVKVRSEGQLVLNTLGLRIACALDGLGIAYLPEDQALPHIAEGRLIRVLDDWCPRFSGYHLYYPSRKHPSPAFSLLLDRLRYRE</sequence>
<dbReference type="InterPro" id="IPR036388">
    <property type="entry name" value="WH-like_DNA-bd_sf"/>
</dbReference>
<evidence type="ECO:0000256" key="4">
    <source>
        <dbReference type="ARBA" id="ARBA00023163"/>
    </source>
</evidence>
<dbReference type="InterPro" id="IPR036390">
    <property type="entry name" value="WH_DNA-bd_sf"/>
</dbReference>
<keyword evidence="2" id="KW-0805">Transcription regulation</keyword>
<dbReference type="PANTHER" id="PTHR30537">
    <property type="entry name" value="HTH-TYPE TRANSCRIPTIONAL REGULATOR"/>
    <property type="match status" value="1"/>
</dbReference>
<comment type="similarity">
    <text evidence="1">Belongs to the LysR transcriptional regulatory family.</text>
</comment>
<dbReference type="SUPFAM" id="SSF53850">
    <property type="entry name" value="Periplasmic binding protein-like II"/>
    <property type="match status" value="1"/>
</dbReference>
<keyword evidence="7" id="KW-1185">Reference proteome</keyword>
<accession>A0ABV6T6S4</accession>
<dbReference type="PRINTS" id="PR00039">
    <property type="entry name" value="HTHLYSR"/>
</dbReference>
<dbReference type="RefSeq" id="WP_394320869.1">
    <property type="nucleotide sequence ID" value="NZ_JBHMQU010000067.1"/>
</dbReference>